<keyword evidence="6" id="KW-1185">Reference proteome</keyword>
<dbReference type="InterPro" id="IPR013761">
    <property type="entry name" value="SAM/pointed_sf"/>
</dbReference>
<feature type="repeat" description="ANK" evidence="3">
    <location>
        <begin position="32"/>
        <end position="64"/>
    </location>
</feature>
<feature type="repeat" description="ANK" evidence="3">
    <location>
        <begin position="65"/>
        <end position="97"/>
    </location>
</feature>
<evidence type="ECO:0000256" key="1">
    <source>
        <dbReference type="ARBA" id="ARBA00022737"/>
    </source>
</evidence>
<dbReference type="EMBL" id="CAJFCJ010000003">
    <property type="protein sequence ID" value="CAD5113268.1"/>
    <property type="molecule type" value="Genomic_DNA"/>
</dbReference>
<dbReference type="PANTHER" id="PTHR24171">
    <property type="entry name" value="ANKYRIN REPEAT DOMAIN-CONTAINING PROTEIN 39-RELATED"/>
    <property type="match status" value="1"/>
</dbReference>
<reference evidence="5 6" key="1">
    <citation type="submission" date="2020-08" db="EMBL/GenBank/DDBJ databases">
        <authorList>
            <person name="Hejnol A."/>
        </authorList>
    </citation>
    <scope>NUCLEOTIDE SEQUENCE [LARGE SCALE GENOMIC DNA]</scope>
</reference>
<dbReference type="Proteomes" id="UP000549394">
    <property type="component" value="Unassembled WGS sequence"/>
</dbReference>
<dbReference type="InterPro" id="IPR002110">
    <property type="entry name" value="Ankyrin_rpt"/>
</dbReference>
<comment type="caution">
    <text evidence="5">The sequence shown here is derived from an EMBL/GenBank/DDBJ whole genome shotgun (WGS) entry which is preliminary data.</text>
</comment>
<dbReference type="OrthoDB" id="76949at2759"/>
<organism evidence="5 6">
    <name type="scientific">Dimorphilus gyrociliatus</name>
    <dbReference type="NCBI Taxonomy" id="2664684"/>
    <lineage>
        <taxon>Eukaryota</taxon>
        <taxon>Metazoa</taxon>
        <taxon>Spiralia</taxon>
        <taxon>Lophotrochozoa</taxon>
        <taxon>Annelida</taxon>
        <taxon>Polychaeta</taxon>
        <taxon>Polychaeta incertae sedis</taxon>
        <taxon>Dinophilidae</taxon>
        <taxon>Dimorphilus</taxon>
    </lineage>
</organism>
<keyword evidence="2 3" id="KW-0040">ANK repeat</keyword>
<proteinExistence type="predicted"/>
<dbReference type="Pfam" id="PF12796">
    <property type="entry name" value="Ank_2"/>
    <property type="match status" value="1"/>
</dbReference>
<dbReference type="PROSITE" id="PS50088">
    <property type="entry name" value="ANK_REPEAT"/>
    <property type="match status" value="2"/>
</dbReference>
<dbReference type="PANTHER" id="PTHR24171:SF9">
    <property type="entry name" value="ANKYRIN REPEAT DOMAIN-CONTAINING PROTEIN 39"/>
    <property type="match status" value="1"/>
</dbReference>
<evidence type="ECO:0000313" key="6">
    <source>
        <dbReference type="Proteomes" id="UP000549394"/>
    </source>
</evidence>
<dbReference type="InterPro" id="IPR036770">
    <property type="entry name" value="Ankyrin_rpt-contain_sf"/>
</dbReference>
<evidence type="ECO:0000313" key="5">
    <source>
        <dbReference type="EMBL" id="CAD5113268.1"/>
    </source>
</evidence>
<keyword evidence="1" id="KW-0677">Repeat</keyword>
<dbReference type="SMART" id="SM00248">
    <property type="entry name" value="ANK"/>
    <property type="match status" value="3"/>
</dbReference>
<evidence type="ECO:0000256" key="4">
    <source>
        <dbReference type="SAM" id="Coils"/>
    </source>
</evidence>
<keyword evidence="4" id="KW-0175">Coiled coil</keyword>
<evidence type="ECO:0000256" key="3">
    <source>
        <dbReference type="PROSITE-ProRule" id="PRU00023"/>
    </source>
</evidence>
<name>A0A7I8VBM8_9ANNE</name>
<dbReference type="PROSITE" id="PS50297">
    <property type="entry name" value="ANK_REP_REGION"/>
    <property type="match status" value="2"/>
</dbReference>
<feature type="coiled-coil region" evidence="4">
    <location>
        <begin position="141"/>
        <end position="168"/>
    </location>
</feature>
<dbReference type="Gene3D" id="1.25.40.20">
    <property type="entry name" value="Ankyrin repeat-containing domain"/>
    <property type="match status" value="1"/>
</dbReference>
<dbReference type="AlphaFoldDB" id="A0A7I8VBM8"/>
<sequence>MPNFILHEAAKDGYLELLNSATRREANQKDEDGMTPLMWASSKGNVEALRVLTSRGANVDKADNSGWTALHHSVANGHEKCVEYLVNIGANFWNLDNDLRTPMQLAAVFDRIEIVRYLDMIVAQQSALHKNSVRSLKEVAEKKAKKRLKRREKVLEKLEKNQKDQVKNKNNNSKVIDEGILKDDLSESFSQHVGLSNKGTVISRIFAGKSKSKQPLNGTTREKVTLKKTKTELQADGANSACSAPAELGSNEQTSSLFERPGLGSMIIINKIKASLDGVNDGRDDADSIGTARSLAVRLNNFQADVDDQDQDEEEECSALELFLEVNNLHEILPKLTQERIEAKTLISLEEKDIDEMGFPLGIKKKLLAAIKERKECFKNSAILIDNQL</sequence>
<dbReference type="SUPFAM" id="SSF48403">
    <property type="entry name" value="Ankyrin repeat"/>
    <property type="match status" value="1"/>
</dbReference>
<gene>
    <name evidence="5" type="ORF">DGYR_LOCUS2294</name>
</gene>
<dbReference type="Gene3D" id="1.10.150.50">
    <property type="entry name" value="Transcription Factor, Ets-1"/>
    <property type="match status" value="1"/>
</dbReference>
<accession>A0A7I8VBM8</accession>
<protein>
    <submittedName>
        <fullName evidence="5">DgyrCDS2447</fullName>
    </submittedName>
</protein>
<evidence type="ECO:0000256" key="2">
    <source>
        <dbReference type="ARBA" id="ARBA00023043"/>
    </source>
</evidence>